<dbReference type="AlphaFoldDB" id="A0A9P7UVJ9"/>
<evidence type="ECO:0000313" key="3">
    <source>
        <dbReference type="Proteomes" id="UP001049176"/>
    </source>
</evidence>
<evidence type="ECO:0000259" key="1">
    <source>
        <dbReference type="Pfam" id="PF05368"/>
    </source>
</evidence>
<dbReference type="EMBL" id="CM032184">
    <property type="protein sequence ID" value="KAG7094456.1"/>
    <property type="molecule type" value="Genomic_DNA"/>
</dbReference>
<dbReference type="OrthoDB" id="9974981at2759"/>
<name>A0A9P7UVJ9_9AGAR</name>
<accession>A0A9P7UVJ9</accession>
<reference evidence="2" key="1">
    <citation type="journal article" date="2021" name="Genome Biol. Evol.">
        <title>The assembled and annotated genome of the fairy-ring fungus Marasmius oreades.</title>
        <authorList>
            <person name="Hiltunen M."/>
            <person name="Ament-Velasquez S.L."/>
            <person name="Johannesson H."/>
        </authorList>
    </citation>
    <scope>NUCLEOTIDE SEQUENCE</scope>
    <source>
        <strain evidence="2">03SP1</strain>
    </source>
</reference>
<dbReference type="KEGG" id="more:E1B28_008052"/>
<dbReference type="GeneID" id="66077128"/>
<dbReference type="RefSeq" id="XP_043010926.1">
    <property type="nucleotide sequence ID" value="XM_043152839.1"/>
</dbReference>
<organism evidence="2 3">
    <name type="scientific">Marasmius oreades</name>
    <name type="common">fairy-ring Marasmius</name>
    <dbReference type="NCBI Taxonomy" id="181124"/>
    <lineage>
        <taxon>Eukaryota</taxon>
        <taxon>Fungi</taxon>
        <taxon>Dikarya</taxon>
        <taxon>Basidiomycota</taxon>
        <taxon>Agaricomycotina</taxon>
        <taxon>Agaricomycetes</taxon>
        <taxon>Agaricomycetidae</taxon>
        <taxon>Agaricales</taxon>
        <taxon>Marasmiineae</taxon>
        <taxon>Marasmiaceae</taxon>
        <taxon>Marasmius</taxon>
    </lineage>
</organism>
<dbReference type="InterPro" id="IPR008030">
    <property type="entry name" value="NmrA-like"/>
</dbReference>
<protein>
    <recommendedName>
        <fullName evidence="1">NmrA-like domain-containing protein</fullName>
    </recommendedName>
</protein>
<feature type="domain" description="NmrA-like" evidence="1">
    <location>
        <begin position="4"/>
        <end position="73"/>
    </location>
</feature>
<dbReference type="InterPro" id="IPR036291">
    <property type="entry name" value="NAD(P)-bd_dom_sf"/>
</dbReference>
<dbReference type="Gene3D" id="3.40.50.720">
    <property type="entry name" value="NAD(P)-binding Rossmann-like Domain"/>
    <property type="match status" value="1"/>
</dbReference>
<sequence length="120" mass="13400">MDKPIVQEFRGLGVEIVPGDLADTQESLETKLKHADILVNTTLPFEIEHQTKLFLAAKHSGVKRVVPSDFGPSAPPGVMKYQDSATTIHNQKRDPVHFHPSWVVVTVIISLPTRGRRRLD</sequence>
<dbReference type="SUPFAM" id="SSF51735">
    <property type="entry name" value="NAD(P)-binding Rossmann-fold domains"/>
    <property type="match status" value="1"/>
</dbReference>
<proteinExistence type="predicted"/>
<evidence type="ECO:0000313" key="2">
    <source>
        <dbReference type="EMBL" id="KAG7094456.1"/>
    </source>
</evidence>
<dbReference type="Pfam" id="PF05368">
    <property type="entry name" value="NmrA"/>
    <property type="match status" value="1"/>
</dbReference>
<gene>
    <name evidence="2" type="ORF">E1B28_008052</name>
</gene>
<dbReference type="Proteomes" id="UP001049176">
    <property type="component" value="Chromosome 4"/>
</dbReference>
<comment type="caution">
    <text evidence="2">The sequence shown here is derived from an EMBL/GenBank/DDBJ whole genome shotgun (WGS) entry which is preliminary data.</text>
</comment>
<keyword evidence="3" id="KW-1185">Reference proteome</keyword>